<gene>
    <name evidence="1" type="ORF">SEUCBS140593_007918</name>
</gene>
<evidence type="ECO:0000313" key="2">
    <source>
        <dbReference type="Proteomes" id="UP001642482"/>
    </source>
</evidence>
<dbReference type="InterPro" id="IPR012334">
    <property type="entry name" value="Pectin_lyas_fold"/>
</dbReference>
<organism evidence="1 2">
    <name type="scientific">Sporothrix eucalyptigena</name>
    <dbReference type="NCBI Taxonomy" id="1812306"/>
    <lineage>
        <taxon>Eukaryota</taxon>
        <taxon>Fungi</taxon>
        <taxon>Dikarya</taxon>
        <taxon>Ascomycota</taxon>
        <taxon>Pezizomycotina</taxon>
        <taxon>Sordariomycetes</taxon>
        <taxon>Sordariomycetidae</taxon>
        <taxon>Ophiostomatales</taxon>
        <taxon>Ophiostomataceae</taxon>
        <taxon>Sporothrix</taxon>
    </lineage>
</organism>
<evidence type="ECO:0000313" key="1">
    <source>
        <dbReference type="EMBL" id="CAK7231426.1"/>
    </source>
</evidence>
<sequence>MIQTESGYFQGSNGVRNPAPFTGISAISFPGDPTLPSEGCANGTIGCDEAWVVVMFNSTNINIDGAGLYSWFN</sequence>
<comment type="caution">
    <text evidence="1">The sequence shown here is derived from an EMBL/GenBank/DDBJ whole genome shotgun (WGS) entry which is preliminary data.</text>
</comment>
<dbReference type="Proteomes" id="UP001642482">
    <property type="component" value="Unassembled WGS sequence"/>
</dbReference>
<dbReference type="EMBL" id="CAWUHD010000102">
    <property type="protein sequence ID" value="CAK7231426.1"/>
    <property type="molecule type" value="Genomic_DNA"/>
</dbReference>
<dbReference type="Gene3D" id="2.160.20.10">
    <property type="entry name" value="Single-stranded right-handed beta-helix, Pectin lyase-like"/>
    <property type="match status" value="1"/>
</dbReference>
<proteinExistence type="predicted"/>
<name>A0ABP0CK13_9PEZI</name>
<keyword evidence="2" id="KW-1185">Reference proteome</keyword>
<reference evidence="1 2" key="1">
    <citation type="submission" date="2024-01" db="EMBL/GenBank/DDBJ databases">
        <authorList>
            <person name="Allen C."/>
            <person name="Tagirdzhanova G."/>
        </authorList>
    </citation>
    <scope>NUCLEOTIDE SEQUENCE [LARGE SCALE GENOMIC DNA]</scope>
</reference>
<accession>A0ABP0CK13</accession>
<protein>
    <submittedName>
        <fullName evidence="1">Uncharacterized protein</fullName>
    </submittedName>
</protein>